<accession>A0ABR3KB70</accession>
<dbReference type="Proteomes" id="UP001558632">
    <property type="component" value="Unassembled WGS sequence"/>
</dbReference>
<sequence>MEEAVHSHTFGHLGKTIHDCYGRIYLQHSCWAPICYACDRHPARVQKSSESDESNNLLEPASGHCGSEDWSLKTEIAIFAS</sequence>
<dbReference type="GO" id="GO:0000428">
    <property type="term" value="C:DNA-directed RNA polymerase complex"/>
    <property type="evidence" value="ECO:0007669"/>
    <property type="project" value="UniProtKB-KW"/>
</dbReference>
<protein>
    <submittedName>
        <fullName evidence="1">DNA-directed RNA polymerases I and III subunit</fullName>
    </submittedName>
</protein>
<evidence type="ECO:0000313" key="1">
    <source>
        <dbReference type="EMBL" id="KAL1232374.1"/>
    </source>
</evidence>
<keyword evidence="1" id="KW-0804">Transcription</keyword>
<name>A0ABR3KB70_TRISP</name>
<comment type="caution">
    <text evidence="1">The sequence shown here is derived from an EMBL/GenBank/DDBJ whole genome shotgun (WGS) entry which is preliminary data.</text>
</comment>
<keyword evidence="2" id="KW-1185">Reference proteome</keyword>
<reference evidence="1 2" key="1">
    <citation type="submission" date="2024-07" db="EMBL/GenBank/DDBJ databases">
        <title>Enhanced genomic and transcriptomic resources for Trichinella pseudospiralis and T. spiralis underpin the discovery of pronounced molecular differences between stages and species.</title>
        <authorList>
            <person name="Pasi K.K."/>
            <person name="La Rosa G."/>
            <person name="Gomez-Morales M.A."/>
            <person name="Tosini F."/>
            <person name="Sumanam S."/>
            <person name="Young N.D."/>
            <person name="Chang B.C."/>
            <person name="Robin G.B."/>
        </authorList>
    </citation>
    <scope>NUCLEOTIDE SEQUENCE [LARGE SCALE GENOMIC DNA]</scope>
    <source>
        <strain evidence="1">ISS534</strain>
    </source>
</reference>
<proteinExistence type="predicted"/>
<organism evidence="1 2">
    <name type="scientific">Trichinella spiralis</name>
    <name type="common">Trichina worm</name>
    <dbReference type="NCBI Taxonomy" id="6334"/>
    <lineage>
        <taxon>Eukaryota</taxon>
        <taxon>Metazoa</taxon>
        <taxon>Ecdysozoa</taxon>
        <taxon>Nematoda</taxon>
        <taxon>Enoplea</taxon>
        <taxon>Dorylaimia</taxon>
        <taxon>Trichinellida</taxon>
        <taxon>Trichinellidae</taxon>
        <taxon>Trichinella</taxon>
    </lineage>
</organism>
<gene>
    <name evidence="1" type="ORF">TSPI_01778</name>
</gene>
<keyword evidence="1" id="KW-0240">DNA-directed RNA polymerase</keyword>
<evidence type="ECO:0000313" key="2">
    <source>
        <dbReference type="Proteomes" id="UP001558632"/>
    </source>
</evidence>
<dbReference type="EMBL" id="JBEUSY010000451">
    <property type="protein sequence ID" value="KAL1232374.1"/>
    <property type="molecule type" value="Genomic_DNA"/>
</dbReference>